<feature type="non-terminal residue" evidence="2">
    <location>
        <position position="250"/>
    </location>
</feature>
<protein>
    <submittedName>
        <fullName evidence="2">Uncharacterized protein</fullName>
    </submittedName>
</protein>
<comment type="caution">
    <text evidence="2">The sequence shown here is derived from an EMBL/GenBank/DDBJ whole genome shotgun (WGS) entry which is preliminary data.</text>
</comment>
<sequence>MDSPLSPVRGGFAQDIVRNHKDSDTQVPDAAGQSIVAAGDLRITGYIIHYLNQFLIAIDLIAGLIILGRDTFMNAMVEYINAAFHISMDTLHVDKNMDTAHAKGLLLQAVTIITTTIATHWIFMAWVFIIVASLAVAAYLTMSIKLLGHVDTEIVAKKVMLLIEAPPTTIDSAVEAPITDILVTKAVTINTEVVAKKVMLLIEAPPTTIDSAVEAPITGVLTTKDVTIDTKAPTKDVTIDTKAPITKEVT</sequence>
<dbReference type="EMBL" id="MU001502">
    <property type="protein sequence ID" value="KAF2443607.1"/>
    <property type="molecule type" value="Genomic_DNA"/>
</dbReference>
<keyword evidence="3" id="KW-1185">Reference proteome</keyword>
<gene>
    <name evidence="2" type="ORF">P171DRAFT_486332</name>
</gene>
<reference evidence="2" key="1">
    <citation type="journal article" date="2020" name="Stud. Mycol.">
        <title>101 Dothideomycetes genomes: a test case for predicting lifestyles and emergence of pathogens.</title>
        <authorList>
            <person name="Haridas S."/>
            <person name="Albert R."/>
            <person name="Binder M."/>
            <person name="Bloem J."/>
            <person name="Labutti K."/>
            <person name="Salamov A."/>
            <person name="Andreopoulos B."/>
            <person name="Baker S."/>
            <person name="Barry K."/>
            <person name="Bills G."/>
            <person name="Bluhm B."/>
            <person name="Cannon C."/>
            <person name="Castanera R."/>
            <person name="Culley D."/>
            <person name="Daum C."/>
            <person name="Ezra D."/>
            <person name="Gonzalez J."/>
            <person name="Henrissat B."/>
            <person name="Kuo A."/>
            <person name="Liang C."/>
            <person name="Lipzen A."/>
            <person name="Lutzoni F."/>
            <person name="Magnuson J."/>
            <person name="Mondo S."/>
            <person name="Nolan M."/>
            <person name="Ohm R."/>
            <person name="Pangilinan J."/>
            <person name="Park H.-J."/>
            <person name="Ramirez L."/>
            <person name="Alfaro M."/>
            <person name="Sun H."/>
            <person name="Tritt A."/>
            <person name="Yoshinaga Y."/>
            <person name="Zwiers L.-H."/>
            <person name="Turgeon B."/>
            <person name="Goodwin S."/>
            <person name="Spatafora J."/>
            <person name="Crous P."/>
            <person name="Grigoriev I."/>
        </authorList>
    </citation>
    <scope>NUCLEOTIDE SEQUENCE</scope>
    <source>
        <strain evidence="2">CBS 690.94</strain>
    </source>
</reference>
<proteinExistence type="predicted"/>
<keyword evidence="1" id="KW-1133">Transmembrane helix</keyword>
<evidence type="ECO:0000313" key="2">
    <source>
        <dbReference type="EMBL" id="KAF2443607.1"/>
    </source>
</evidence>
<dbReference type="Proteomes" id="UP000799764">
    <property type="component" value="Unassembled WGS sequence"/>
</dbReference>
<feature type="transmembrane region" description="Helical" evidence="1">
    <location>
        <begin position="105"/>
        <end position="123"/>
    </location>
</feature>
<name>A0A9P4PGQ6_9PLEO</name>
<feature type="transmembrane region" description="Helical" evidence="1">
    <location>
        <begin position="129"/>
        <end position="148"/>
    </location>
</feature>
<keyword evidence="1" id="KW-0812">Transmembrane</keyword>
<evidence type="ECO:0000256" key="1">
    <source>
        <dbReference type="SAM" id="Phobius"/>
    </source>
</evidence>
<keyword evidence="1" id="KW-0472">Membrane</keyword>
<accession>A0A9P4PGQ6</accession>
<feature type="transmembrane region" description="Helical" evidence="1">
    <location>
        <begin position="47"/>
        <end position="67"/>
    </location>
</feature>
<evidence type="ECO:0000313" key="3">
    <source>
        <dbReference type="Proteomes" id="UP000799764"/>
    </source>
</evidence>
<dbReference type="AlphaFoldDB" id="A0A9P4PGQ6"/>
<organism evidence="2 3">
    <name type="scientific">Karstenula rhodostoma CBS 690.94</name>
    <dbReference type="NCBI Taxonomy" id="1392251"/>
    <lineage>
        <taxon>Eukaryota</taxon>
        <taxon>Fungi</taxon>
        <taxon>Dikarya</taxon>
        <taxon>Ascomycota</taxon>
        <taxon>Pezizomycotina</taxon>
        <taxon>Dothideomycetes</taxon>
        <taxon>Pleosporomycetidae</taxon>
        <taxon>Pleosporales</taxon>
        <taxon>Massarineae</taxon>
        <taxon>Didymosphaeriaceae</taxon>
        <taxon>Karstenula</taxon>
    </lineage>
</organism>